<accession>A0A5K7XX28</accession>
<evidence type="ECO:0000256" key="8">
    <source>
        <dbReference type="ARBA" id="ARBA00045292"/>
    </source>
</evidence>
<evidence type="ECO:0000256" key="1">
    <source>
        <dbReference type="ARBA" id="ARBA00012475"/>
    </source>
</evidence>
<dbReference type="InterPro" id="IPR013846">
    <property type="entry name" value="mRNA_cap_enzyme_C"/>
</dbReference>
<dbReference type="Gene3D" id="3.40.50.150">
    <property type="entry name" value="Vaccinia Virus protein VP39"/>
    <property type="match status" value="1"/>
</dbReference>
<dbReference type="EMBL" id="LC506465">
    <property type="protein sequence ID" value="BBO54112.1"/>
    <property type="molecule type" value="Genomic_DNA"/>
</dbReference>
<dbReference type="SUPFAM" id="SSF50249">
    <property type="entry name" value="Nucleic acid-binding proteins"/>
    <property type="match status" value="1"/>
</dbReference>
<sequence>MSTSPFTDFMKHAKSKPDEIELELRYGFLSSDIYQQVFERLSKAIKQNIKEISIYALDQMGNSVNRRQTIFDPVTFQKHVIYIKKTRLCPPFALRKNTKIHLSREEKISEFQVSDSALIRFRRRQAFALNPKWRVDLTASLKIPISKFNQQLAKDTKEKLLFSNEVPSGGQYLYDLELEFLGDITTIKFDDITQAVQLLDNIIGKNVLDVNLYAQFFQQTVSLLVDNQFQRDRFRSQLGFKHLLPGVKSITSADYNKMFPLIGYYITDKADGQRSLMVLTPIDKFIINGAEIIESESDQKMTTIVVIEGELVNGVFYAYDILYWQDTCYMDLPFQERVAQLPNVVECAKLFFPKSEQKIYYKITDRDNMKQAFVNAYKCDKYECDGLILVAPDEKWKYTLTYKWKDQDHNTIDFLLKRSPEKSDEYWLFVGINQNLFTALGLQKTKYYDKLFPDNKFGQYFPTLFRPSTNPKAFRFQSADDSLNNKIVELIWKDNKWQFVQIRNDRNKEFAKGIYFGNNFTIAENIWMNHISPITFEQLYEGINDHYFQETKLVSHRAQTAIISFIKAQVINEIQNCDWAVDLGIGKGQDLGRYFKAGVKHLVGLDQDKTALIELIQRKHNFPTLPLYKNSMNTAIYLQITDLTEDFQNIAKNIKDLPGFPEKGCNAIISNLMVHYLLGNDKNLENLILLCKRILAPGGTITFTCMNGKKVDKLFNDKTEWQLLEDGVPKFGIKKLYKEPIGTGKKISVLLPFSAGKYYEEYLFDPDHFIKTFELRDFKLVYEKSFTEFIPSFEAQSKKITLTDHDKTWVGLYMILKFTIPPK</sequence>
<dbReference type="GO" id="GO:0140818">
    <property type="term" value="F:mRNA 5'-triphosphate monophosphatase activity"/>
    <property type="evidence" value="ECO:0007669"/>
    <property type="project" value="UniProtKB-EC"/>
</dbReference>
<evidence type="ECO:0000256" key="5">
    <source>
        <dbReference type="ARBA" id="ARBA00032760"/>
    </source>
</evidence>
<evidence type="ECO:0000256" key="3">
    <source>
        <dbReference type="ARBA" id="ARBA00022679"/>
    </source>
</evidence>
<dbReference type="GO" id="GO:0008168">
    <property type="term" value="F:methyltransferase activity"/>
    <property type="evidence" value="ECO:0007669"/>
    <property type="project" value="UniProtKB-KW"/>
</dbReference>
<evidence type="ECO:0000256" key="2">
    <source>
        <dbReference type="ARBA" id="ARBA00022603"/>
    </source>
</evidence>
<evidence type="ECO:0000256" key="7">
    <source>
        <dbReference type="ARBA" id="ARBA00044679"/>
    </source>
</evidence>
<dbReference type="EC" id="3.6.1.74" evidence="6"/>
<dbReference type="Gene3D" id="2.40.50.140">
    <property type="entry name" value="Nucleic acid-binding proteins"/>
    <property type="match status" value="1"/>
</dbReference>
<dbReference type="CDD" id="cd02440">
    <property type="entry name" value="AdoMet_MTases"/>
    <property type="match status" value="1"/>
</dbReference>
<keyword evidence="3 10" id="KW-0808">Transferase</keyword>
<dbReference type="Pfam" id="PF03919">
    <property type="entry name" value="mRNA_cap_C"/>
    <property type="match status" value="1"/>
</dbReference>
<dbReference type="GO" id="GO:0032259">
    <property type="term" value="P:methylation"/>
    <property type="evidence" value="ECO:0007669"/>
    <property type="project" value="UniProtKB-KW"/>
</dbReference>
<dbReference type="SUPFAM" id="SSF56091">
    <property type="entry name" value="DNA ligase/mRNA capping enzyme, catalytic domain"/>
    <property type="match status" value="1"/>
</dbReference>
<dbReference type="GO" id="GO:0004484">
    <property type="term" value="F:mRNA guanylyltransferase activity"/>
    <property type="evidence" value="ECO:0007669"/>
    <property type="project" value="UniProtKB-EC"/>
</dbReference>
<organism evidence="10">
    <name type="scientific">Abalone asfa-like virus</name>
    <dbReference type="NCBI Taxonomy" id="2839893"/>
    <lineage>
        <taxon>Viruses</taxon>
        <taxon>Varidnaviria</taxon>
        <taxon>Bamfordvirae</taxon>
        <taxon>Nucleocytoviricota</taxon>
        <taxon>Pokkesviricetes</taxon>
        <taxon>Asfuvirales</taxon>
        <taxon>Asfarviridae</taxon>
    </lineage>
</organism>
<dbReference type="InterPro" id="IPR029063">
    <property type="entry name" value="SAM-dependent_MTases_sf"/>
</dbReference>
<keyword evidence="2" id="KW-0489">Methyltransferase</keyword>
<dbReference type="InterPro" id="IPR012340">
    <property type="entry name" value="NA-bd_OB-fold"/>
</dbReference>
<dbReference type="Pfam" id="PF03291">
    <property type="entry name" value="mRNA_G-N7_MeTrfase"/>
    <property type="match status" value="1"/>
</dbReference>
<evidence type="ECO:0000256" key="6">
    <source>
        <dbReference type="ARBA" id="ARBA00035028"/>
    </source>
</evidence>
<dbReference type="SUPFAM" id="SSF53335">
    <property type="entry name" value="S-adenosyl-L-methionine-dependent methyltransferases"/>
    <property type="match status" value="1"/>
</dbReference>
<dbReference type="InterPro" id="IPR004971">
    <property type="entry name" value="mRNA_G-N7_MeTrfase_dom"/>
</dbReference>
<dbReference type="Gene3D" id="3.30.470.30">
    <property type="entry name" value="DNA ligase/mRNA capping enzyme"/>
    <property type="match status" value="1"/>
</dbReference>
<dbReference type="PROSITE" id="PS51562">
    <property type="entry name" value="RNA_CAP0_MT"/>
    <property type="match status" value="1"/>
</dbReference>
<reference evidence="10" key="1">
    <citation type="journal article" date="2020" name="Sci. Rep.">
        <title>A novel Asfarvirus-like virus identified as a potential cause of mass mortality of abalone.</title>
        <authorList>
            <person name="Matsuyama T."/>
            <person name="Takano T."/>
            <person name="Nishiki I."/>
            <person name="Fujiwara A."/>
            <person name="Kiryu I."/>
            <person name="Inada M."/>
            <person name="Sakai T."/>
            <person name="Terashima S."/>
            <person name="Matsuura Y."/>
            <person name="Isowa K."/>
            <person name="Nakayasu C."/>
        </authorList>
    </citation>
    <scope>NUCLEOTIDE SEQUENCE</scope>
</reference>
<dbReference type="EC" id="2.7.7.50" evidence="1"/>
<feature type="domain" description="MRNA cap 0 methyltransferase" evidence="9">
    <location>
        <begin position="554"/>
        <end position="821"/>
    </location>
</feature>
<name>A0A5K7XX28_9VIRU</name>
<evidence type="ECO:0000313" key="10">
    <source>
        <dbReference type="EMBL" id="BBO54112.1"/>
    </source>
</evidence>
<evidence type="ECO:0000256" key="4">
    <source>
        <dbReference type="ARBA" id="ARBA00029508"/>
    </source>
</evidence>
<comment type="function">
    <text evidence="8">Probably catalyzes the second reaction in the mRNA cap formation pathway. Forms a covalent complex with GTP.</text>
</comment>
<proteinExistence type="predicted"/>
<evidence type="ECO:0000259" key="9">
    <source>
        <dbReference type="PROSITE" id="PS51562"/>
    </source>
</evidence>
<comment type="catalytic activity">
    <reaction evidence="7">
        <text>a 5'-end diphospho-ribonucleoside in mRNA + GTP + H(+) = a 5'-end (5'-triphosphoguanosine)-ribonucleoside in mRNA + diphosphate</text>
        <dbReference type="Rhea" id="RHEA:67012"/>
        <dbReference type="Rhea" id="RHEA-COMP:17165"/>
        <dbReference type="Rhea" id="RHEA-COMP:17166"/>
        <dbReference type="ChEBI" id="CHEBI:15378"/>
        <dbReference type="ChEBI" id="CHEBI:33019"/>
        <dbReference type="ChEBI" id="CHEBI:37565"/>
        <dbReference type="ChEBI" id="CHEBI:167616"/>
        <dbReference type="ChEBI" id="CHEBI:167617"/>
        <dbReference type="EC" id="2.7.7.50"/>
    </reaction>
</comment>
<protein>
    <recommendedName>
        <fullName evidence="4">mRNA-capping enzyme</fullName>
        <ecNumber evidence="1">2.7.7.50</ecNumber>
        <ecNumber evidence="6">3.6.1.74</ecNumber>
    </recommendedName>
    <alternativeName>
        <fullName evidence="5">VTF/CE</fullName>
    </alternativeName>
</protein>